<dbReference type="OrthoDB" id="9806359at2"/>
<dbReference type="InterPro" id="IPR051161">
    <property type="entry name" value="Mannose-6P_isomerase_type2"/>
</dbReference>
<name>A0A518FRH6_9PLAN</name>
<evidence type="ECO:0000256" key="1">
    <source>
        <dbReference type="ARBA" id="ARBA00006115"/>
    </source>
</evidence>
<dbReference type="GO" id="GO:0005525">
    <property type="term" value="F:GTP binding"/>
    <property type="evidence" value="ECO:0007669"/>
    <property type="project" value="UniProtKB-KW"/>
</dbReference>
<keyword evidence="6" id="KW-0342">GTP-binding</keyword>
<feature type="domain" description="MannoseP isomerase/GMP-like beta-helix" evidence="9">
    <location>
        <begin position="297"/>
        <end position="350"/>
    </location>
</feature>
<keyword evidence="5" id="KW-0547">Nucleotide-binding</keyword>
<evidence type="ECO:0000256" key="7">
    <source>
        <dbReference type="ARBA" id="ARBA00047343"/>
    </source>
</evidence>
<dbReference type="InterPro" id="IPR049577">
    <property type="entry name" value="GMPP_N"/>
</dbReference>
<dbReference type="InterPro" id="IPR029044">
    <property type="entry name" value="Nucleotide-diphossugar_trans"/>
</dbReference>
<accession>A0A518FRH6</accession>
<gene>
    <name evidence="10" type="primary">manC</name>
    <name evidence="10" type="ORF">Pan153_35760</name>
</gene>
<dbReference type="Proteomes" id="UP000320839">
    <property type="component" value="Chromosome"/>
</dbReference>
<evidence type="ECO:0000313" key="10">
    <source>
        <dbReference type="EMBL" id="QDV18915.1"/>
    </source>
</evidence>
<dbReference type="PANTHER" id="PTHR46390:SF1">
    <property type="entry name" value="MANNOSE-1-PHOSPHATE GUANYLYLTRANSFERASE"/>
    <property type="match status" value="1"/>
</dbReference>
<dbReference type="SUPFAM" id="SSF159283">
    <property type="entry name" value="Guanosine diphospho-D-mannose pyrophosphorylase/mannose-6-phosphate isomerase linker domain"/>
    <property type="match status" value="1"/>
</dbReference>
<organism evidence="10 11">
    <name type="scientific">Gimesia panareensis</name>
    <dbReference type="NCBI Taxonomy" id="2527978"/>
    <lineage>
        <taxon>Bacteria</taxon>
        <taxon>Pseudomonadati</taxon>
        <taxon>Planctomycetota</taxon>
        <taxon>Planctomycetia</taxon>
        <taxon>Planctomycetales</taxon>
        <taxon>Planctomycetaceae</taxon>
        <taxon>Gimesia</taxon>
    </lineage>
</organism>
<evidence type="ECO:0000256" key="3">
    <source>
        <dbReference type="ARBA" id="ARBA00022679"/>
    </source>
</evidence>
<dbReference type="AlphaFoldDB" id="A0A518FRH6"/>
<keyword evidence="3 10" id="KW-0808">Transferase</keyword>
<evidence type="ECO:0000313" key="11">
    <source>
        <dbReference type="Proteomes" id="UP000320839"/>
    </source>
</evidence>
<comment type="catalytic activity">
    <reaction evidence="7">
        <text>alpha-D-mannose 1-phosphate + GTP + H(+) = GDP-alpha-D-mannose + diphosphate</text>
        <dbReference type="Rhea" id="RHEA:15229"/>
        <dbReference type="ChEBI" id="CHEBI:15378"/>
        <dbReference type="ChEBI" id="CHEBI:33019"/>
        <dbReference type="ChEBI" id="CHEBI:37565"/>
        <dbReference type="ChEBI" id="CHEBI:57527"/>
        <dbReference type="ChEBI" id="CHEBI:58409"/>
        <dbReference type="EC" id="2.7.7.13"/>
    </reaction>
</comment>
<evidence type="ECO:0000259" key="9">
    <source>
        <dbReference type="Pfam" id="PF22640"/>
    </source>
</evidence>
<dbReference type="InterPro" id="IPR005835">
    <property type="entry name" value="NTP_transferase_dom"/>
</dbReference>
<dbReference type="GO" id="GO:0009298">
    <property type="term" value="P:GDP-mannose biosynthetic process"/>
    <property type="evidence" value="ECO:0007669"/>
    <property type="project" value="TreeGrafter"/>
</dbReference>
<evidence type="ECO:0000256" key="4">
    <source>
        <dbReference type="ARBA" id="ARBA00022695"/>
    </source>
</evidence>
<dbReference type="PANTHER" id="PTHR46390">
    <property type="entry name" value="MANNOSE-1-PHOSPHATE GUANYLYLTRANSFERASE"/>
    <property type="match status" value="1"/>
</dbReference>
<sequence length="359" mass="39447">MLHTVVMAGGSGTRFWPQSRTAMPKQLLKLVGEETMIQETVTRCRPLSEADQTWIATNATLAPEIQRQLPQLNPEHILVEPGPRNTAPCIGLAAIHLLQQDPDATMLVVSSDHVIRPASGFQQTVRHAVNLIDSDPETLVLIGVPPNAPATGYGYIQTGAQICPEAGPGMKVAAFKEKPDLETAQQYLDSGEYLWNCGIFVWKAQTLLQALKKYESEMHAALNRIASSIGTPEYETVLAEEFASMKSISIDYAVLEHSRESLAVIPAEFEWDDVGNWSTLQKYFPTDENGNTVVGLHCGIETSDCIIRTTDDHLVATFGVSHCLIVHTPDATLIAPRDDEAAIKDLVNALKEQGYERYL</sequence>
<protein>
    <recommendedName>
        <fullName evidence="2">mannose-1-phosphate guanylyltransferase</fullName>
        <ecNumber evidence="2">2.7.7.13</ecNumber>
    </recommendedName>
</protein>
<evidence type="ECO:0000256" key="5">
    <source>
        <dbReference type="ARBA" id="ARBA00022741"/>
    </source>
</evidence>
<comment type="similarity">
    <text evidence="1">Belongs to the mannose-6-phosphate isomerase type 2 family.</text>
</comment>
<keyword evidence="4 10" id="KW-0548">Nucleotidyltransferase</keyword>
<proteinExistence type="inferred from homology"/>
<dbReference type="EMBL" id="CP036317">
    <property type="protein sequence ID" value="QDV18915.1"/>
    <property type="molecule type" value="Genomic_DNA"/>
</dbReference>
<dbReference type="SUPFAM" id="SSF53448">
    <property type="entry name" value="Nucleotide-diphospho-sugar transferases"/>
    <property type="match status" value="1"/>
</dbReference>
<dbReference type="InterPro" id="IPR054566">
    <property type="entry name" value="ManC/GMP-like_b-helix"/>
</dbReference>
<dbReference type="Pfam" id="PF22640">
    <property type="entry name" value="ManC_GMP_beta-helix"/>
    <property type="match status" value="1"/>
</dbReference>
<evidence type="ECO:0000259" key="8">
    <source>
        <dbReference type="Pfam" id="PF00483"/>
    </source>
</evidence>
<dbReference type="GO" id="GO:0004475">
    <property type="term" value="F:mannose-1-phosphate guanylyltransferase (GTP) activity"/>
    <property type="evidence" value="ECO:0007669"/>
    <property type="project" value="UniProtKB-EC"/>
</dbReference>
<dbReference type="CDD" id="cd02509">
    <property type="entry name" value="GDP-M1P_Guanylyltransferase"/>
    <property type="match status" value="1"/>
</dbReference>
<evidence type="ECO:0000256" key="6">
    <source>
        <dbReference type="ARBA" id="ARBA00023134"/>
    </source>
</evidence>
<dbReference type="EC" id="2.7.7.13" evidence="2"/>
<reference evidence="10 11" key="1">
    <citation type="submission" date="2019-02" db="EMBL/GenBank/DDBJ databases">
        <title>Deep-cultivation of Planctomycetes and their phenomic and genomic characterization uncovers novel biology.</title>
        <authorList>
            <person name="Wiegand S."/>
            <person name="Jogler M."/>
            <person name="Boedeker C."/>
            <person name="Pinto D."/>
            <person name="Vollmers J."/>
            <person name="Rivas-Marin E."/>
            <person name="Kohn T."/>
            <person name="Peeters S.H."/>
            <person name="Heuer A."/>
            <person name="Rast P."/>
            <person name="Oberbeckmann S."/>
            <person name="Bunk B."/>
            <person name="Jeske O."/>
            <person name="Meyerdierks A."/>
            <person name="Storesund J.E."/>
            <person name="Kallscheuer N."/>
            <person name="Luecker S."/>
            <person name="Lage O.M."/>
            <person name="Pohl T."/>
            <person name="Merkel B.J."/>
            <person name="Hornburger P."/>
            <person name="Mueller R.-W."/>
            <person name="Bruemmer F."/>
            <person name="Labrenz M."/>
            <person name="Spormann A.M."/>
            <person name="Op den Camp H."/>
            <person name="Overmann J."/>
            <person name="Amann R."/>
            <person name="Jetten M.S.M."/>
            <person name="Mascher T."/>
            <person name="Medema M.H."/>
            <person name="Devos D.P."/>
            <person name="Kaster A.-K."/>
            <person name="Ovreas L."/>
            <person name="Rohde M."/>
            <person name="Galperin M.Y."/>
            <person name="Jogler C."/>
        </authorList>
    </citation>
    <scope>NUCLEOTIDE SEQUENCE [LARGE SCALE GENOMIC DNA]</scope>
    <source>
        <strain evidence="10 11">Pan153</strain>
    </source>
</reference>
<dbReference type="Gene3D" id="3.90.550.10">
    <property type="entry name" value="Spore Coat Polysaccharide Biosynthesis Protein SpsA, Chain A"/>
    <property type="match status" value="1"/>
</dbReference>
<evidence type="ECO:0000256" key="2">
    <source>
        <dbReference type="ARBA" id="ARBA00012387"/>
    </source>
</evidence>
<dbReference type="RefSeq" id="WP_145457027.1">
    <property type="nucleotide sequence ID" value="NZ_CP036317.1"/>
</dbReference>
<dbReference type="FunFam" id="3.90.550.10:FF:000046">
    <property type="entry name" value="Mannose-1-phosphate guanylyltransferase (GDP)"/>
    <property type="match status" value="1"/>
</dbReference>
<dbReference type="Pfam" id="PF00483">
    <property type="entry name" value="NTP_transferase"/>
    <property type="match status" value="1"/>
</dbReference>
<feature type="domain" description="Nucleotidyl transferase" evidence="8">
    <location>
        <begin position="4"/>
        <end position="287"/>
    </location>
</feature>